<dbReference type="SUPFAM" id="SSF52402">
    <property type="entry name" value="Adenine nucleotide alpha hydrolases-like"/>
    <property type="match status" value="2"/>
</dbReference>
<accession>A0ABN2T4V9</accession>
<dbReference type="PANTHER" id="PTHR46268:SF6">
    <property type="entry name" value="UNIVERSAL STRESS PROTEIN UP12"/>
    <property type="match status" value="1"/>
</dbReference>
<organism evidence="3 4">
    <name type="scientific">Brevibacterium samyangense</name>
    <dbReference type="NCBI Taxonomy" id="366888"/>
    <lineage>
        <taxon>Bacteria</taxon>
        <taxon>Bacillati</taxon>
        <taxon>Actinomycetota</taxon>
        <taxon>Actinomycetes</taxon>
        <taxon>Micrococcales</taxon>
        <taxon>Brevibacteriaceae</taxon>
        <taxon>Brevibacterium</taxon>
    </lineage>
</organism>
<evidence type="ECO:0000313" key="4">
    <source>
        <dbReference type="Proteomes" id="UP001500755"/>
    </source>
</evidence>
<dbReference type="InterPro" id="IPR006016">
    <property type="entry name" value="UspA"/>
</dbReference>
<keyword evidence="4" id="KW-1185">Reference proteome</keyword>
<gene>
    <name evidence="3" type="ORF">GCM10009755_02760</name>
</gene>
<dbReference type="Gene3D" id="3.40.50.620">
    <property type="entry name" value="HUPs"/>
    <property type="match status" value="2"/>
</dbReference>
<dbReference type="PANTHER" id="PTHR46268">
    <property type="entry name" value="STRESS RESPONSE PROTEIN NHAX"/>
    <property type="match status" value="1"/>
</dbReference>
<reference evidence="3 4" key="1">
    <citation type="journal article" date="2019" name="Int. J. Syst. Evol. Microbiol.">
        <title>The Global Catalogue of Microorganisms (GCM) 10K type strain sequencing project: providing services to taxonomists for standard genome sequencing and annotation.</title>
        <authorList>
            <consortium name="The Broad Institute Genomics Platform"/>
            <consortium name="The Broad Institute Genome Sequencing Center for Infectious Disease"/>
            <person name="Wu L."/>
            <person name="Ma J."/>
        </authorList>
    </citation>
    <scope>NUCLEOTIDE SEQUENCE [LARGE SCALE GENOMIC DNA]</scope>
    <source>
        <strain evidence="3 4">JCM 14546</strain>
    </source>
</reference>
<comment type="caution">
    <text evidence="3">The sequence shown here is derived from an EMBL/GenBank/DDBJ whole genome shotgun (WGS) entry which is preliminary data.</text>
</comment>
<dbReference type="EMBL" id="BAAANO010000004">
    <property type="protein sequence ID" value="GAA1998848.1"/>
    <property type="molecule type" value="Genomic_DNA"/>
</dbReference>
<dbReference type="CDD" id="cd00293">
    <property type="entry name" value="USP-like"/>
    <property type="match status" value="2"/>
</dbReference>
<evidence type="ECO:0000259" key="2">
    <source>
        <dbReference type="Pfam" id="PF00582"/>
    </source>
</evidence>
<dbReference type="Proteomes" id="UP001500755">
    <property type="component" value="Unassembled WGS sequence"/>
</dbReference>
<dbReference type="RefSeq" id="WP_344306285.1">
    <property type="nucleotide sequence ID" value="NZ_BAAANO010000004.1"/>
</dbReference>
<feature type="domain" description="UspA" evidence="2">
    <location>
        <begin position="147"/>
        <end position="271"/>
    </location>
</feature>
<comment type="similarity">
    <text evidence="1">Belongs to the universal stress protein A family.</text>
</comment>
<feature type="domain" description="UspA" evidence="2">
    <location>
        <begin position="7"/>
        <end position="128"/>
    </location>
</feature>
<name>A0ABN2T4V9_9MICO</name>
<evidence type="ECO:0000313" key="3">
    <source>
        <dbReference type="EMBL" id="GAA1998848.1"/>
    </source>
</evidence>
<protein>
    <submittedName>
        <fullName evidence="3">Universal stress protein</fullName>
    </submittedName>
</protein>
<dbReference type="Pfam" id="PF00582">
    <property type="entry name" value="Usp"/>
    <property type="match status" value="2"/>
</dbReference>
<dbReference type="InterPro" id="IPR014729">
    <property type="entry name" value="Rossmann-like_a/b/a_fold"/>
</dbReference>
<evidence type="ECO:0000256" key="1">
    <source>
        <dbReference type="ARBA" id="ARBA00008791"/>
    </source>
</evidence>
<sequence length="285" mass="30379">MAIKGDIVVGIDGSPAARDAAAWALKDARHYGLPLTYVTVVPESASPDEKDTARQYLDVLASDLRAFGPDVDFTTLVEVGDGAEILARMSQKARMIVIGKHVPHPVQAGRIGTISDGLPGHALSTVLVHKPRFDSWSDPENHPSPHTRVVVGLDSSEYAGVAAIDAATVARSLGVPLLVVVGTTSLGDVEKVREQIDLDMAWLRAEFPGLSVSAEFLEGEPADLLVDRSADADLLVIGKRGLGRFASLRTQLGRTSAQVLPNSQCSVLLVPFRDDPLLARRRTVG</sequence>
<proteinExistence type="inferred from homology"/>